<dbReference type="Gene3D" id="1.20.1280.50">
    <property type="match status" value="1"/>
</dbReference>
<evidence type="ECO:0000313" key="4">
    <source>
        <dbReference type="Proteomes" id="UP000271241"/>
    </source>
</evidence>
<evidence type="ECO:0000313" key="3">
    <source>
        <dbReference type="EMBL" id="RKP07652.1"/>
    </source>
</evidence>
<feature type="region of interest" description="Disordered" evidence="1">
    <location>
        <begin position="118"/>
        <end position="188"/>
    </location>
</feature>
<dbReference type="PROSITE" id="PS50181">
    <property type="entry name" value="FBOX"/>
    <property type="match status" value="1"/>
</dbReference>
<evidence type="ECO:0000259" key="2">
    <source>
        <dbReference type="PROSITE" id="PS50181"/>
    </source>
</evidence>
<dbReference type="EMBL" id="KZ992689">
    <property type="protein sequence ID" value="RKP07652.1"/>
    <property type="molecule type" value="Genomic_DNA"/>
</dbReference>
<keyword evidence="4" id="KW-1185">Reference proteome</keyword>
<dbReference type="Proteomes" id="UP000271241">
    <property type="component" value="Unassembled WGS sequence"/>
</dbReference>
<organism evidence="3 4">
    <name type="scientific">Thamnocephalis sphaerospora</name>
    <dbReference type="NCBI Taxonomy" id="78915"/>
    <lineage>
        <taxon>Eukaryota</taxon>
        <taxon>Fungi</taxon>
        <taxon>Fungi incertae sedis</taxon>
        <taxon>Zoopagomycota</taxon>
        <taxon>Zoopagomycotina</taxon>
        <taxon>Zoopagomycetes</taxon>
        <taxon>Zoopagales</taxon>
        <taxon>Sigmoideomycetaceae</taxon>
        <taxon>Thamnocephalis</taxon>
    </lineage>
</organism>
<sequence>MTALAQLPYELLRDILDQCDLRTVVRFARAGRLWRYRLLGDDRLWRRQYQRDFGLADEEAEWRTWYLDCEDADRDGGDGGHDDSDQDSECSSCDEDRNGSWCAAAAASIRDEEAGEAVAASCEHGSDRSVGRSRTATMRDPSIRAHHPPPPPSKRMQRRPRRASRVSHGSQWSDAHGSLQVATSVDPAGKPVRNRTLCYRHRRHHRSDSVRLQMLRFSWFSMYTRRVHLESNFLWACLGDRGRCQAPWPPPLALSSRGPHLCECYKHEADYYHYRHYHHSHYMGVCAVHSNSGGRSTAWRLGWRQWLCWSSLLSPRTSPNLRLMPSLRRRMAAAAHRLPDTGHVDASSVNAASQAEHIWRLALAPHPDDADFYHACRNFFLQPSIGRLAAEAAPPTLAVYLWRVEEPSLSRSSWLELLARFRCGTTASDSSEGCKRDGEADESPGVLWIAVSVDAYTAMLLQCRDHRPFDWWLAEAGLHRTNKRATGAAASSLADQLRLRISKRPPHASSGDIHRTSTWQRLHSASREKACEASTATATITAAITASTATVLTNVLNVPALPMGFRLLRRQSPVTAHLYAATEAPMHAPAPTVRLLKCGHALGDAARSVDIRHVIARQSYPNLASNDTSPADTPATAGSTKDSMARDDATLAQSDQTPVHTVVDVDADRMSSLIPHTWCTVDPTTGQRLPVVLLTASCRVSETDRGGLSNDALW</sequence>
<accession>A0A4P9XP62</accession>
<feature type="region of interest" description="Disordered" evidence="1">
    <location>
        <begin position="622"/>
        <end position="657"/>
    </location>
</feature>
<protein>
    <recommendedName>
        <fullName evidence="2">F-box domain-containing protein</fullName>
    </recommendedName>
</protein>
<reference evidence="4" key="1">
    <citation type="journal article" date="2018" name="Nat. Microbiol.">
        <title>Leveraging single-cell genomics to expand the fungal tree of life.</title>
        <authorList>
            <person name="Ahrendt S.R."/>
            <person name="Quandt C.A."/>
            <person name="Ciobanu D."/>
            <person name="Clum A."/>
            <person name="Salamov A."/>
            <person name="Andreopoulos B."/>
            <person name="Cheng J.F."/>
            <person name="Woyke T."/>
            <person name="Pelin A."/>
            <person name="Henrissat B."/>
            <person name="Reynolds N.K."/>
            <person name="Benny G.L."/>
            <person name="Smith M.E."/>
            <person name="James T.Y."/>
            <person name="Grigoriev I.V."/>
        </authorList>
    </citation>
    <scope>NUCLEOTIDE SEQUENCE [LARGE SCALE GENOMIC DNA]</scope>
    <source>
        <strain evidence="4">RSA 1356</strain>
    </source>
</reference>
<dbReference type="SUPFAM" id="SSF81383">
    <property type="entry name" value="F-box domain"/>
    <property type="match status" value="1"/>
</dbReference>
<feature type="compositionally biased region" description="Polar residues" evidence="1">
    <location>
        <begin position="622"/>
        <end position="642"/>
    </location>
</feature>
<name>A0A4P9XP62_9FUNG</name>
<proteinExistence type="predicted"/>
<feature type="domain" description="F-box" evidence="2">
    <location>
        <begin position="1"/>
        <end position="48"/>
    </location>
</feature>
<dbReference type="InterPro" id="IPR036047">
    <property type="entry name" value="F-box-like_dom_sf"/>
</dbReference>
<feature type="region of interest" description="Disordered" evidence="1">
    <location>
        <begin position="75"/>
        <end position="97"/>
    </location>
</feature>
<gene>
    <name evidence="3" type="ORF">THASP1DRAFT_30529</name>
</gene>
<feature type="compositionally biased region" description="Basic residues" evidence="1">
    <location>
        <begin position="155"/>
        <end position="165"/>
    </location>
</feature>
<evidence type="ECO:0000256" key="1">
    <source>
        <dbReference type="SAM" id="MobiDB-lite"/>
    </source>
</evidence>
<dbReference type="InterPro" id="IPR001810">
    <property type="entry name" value="F-box_dom"/>
</dbReference>
<dbReference type="AlphaFoldDB" id="A0A4P9XP62"/>